<feature type="region of interest" description="Disordered" evidence="1">
    <location>
        <begin position="52"/>
        <end position="76"/>
    </location>
</feature>
<feature type="compositionally biased region" description="Basic and acidic residues" evidence="1">
    <location>
        <begin position="278"/>
        <end position="308"/>
    </location>
</feature>
<comment type="caution">
    <text evidence="2">The sequence shown here is derived from an EMBL/GenBank/DDBJ whole genome shotgun (WGS) entry which is preliminary data.</text>
</comment>
<feature type="compositionally biased region" description="Basic and acidic residues" evidence="1">
    <location>
        <begin position="362"/>
        <end position="376"/>
    </location>
</feature>
<feature type="region of interest" description="Disordered" evidence="1">
    <location>
        <begin position="1011"/>
        <end position="1046"/>
    </location>
</feature>
<evidence type="ECO:0000313" key="3">
    <source>
        <dbReference type="Proteomes" id="UP001549920"/>
    </source>
</evidence>
<feature type="compositionally biased region" description="Basic and acidic residues" evidence="1">
    <location>
        <begin position="452"/>
        <end position="464"/>
    </location>
</feature>
<feature type="compositionally biased region" description="Basic and acidic residues" evidence="1">
    <location>
        <begin position="409"/>
        <end position="421"/>
    </location>
</feature>
<feature type="compositionally biased region" description="Polar residues" evidence="1">
    <location>
        <begin position="422"/>
        <end position="436"/>
    </location>
</feature>
<feature type="region of interest" description="Disordered" evidence="1">
    <location>
        <begin position="643"/>
        <end position="681"/>
    </location>
</feature>
<evidence type="ECO:0000256" key="1">
    <source>
        <dbReference type="SAM" id="MobiDB-lite"/>
    </source>
</evidence>
<reference evidence="2 3" key="1">
    <citation type="submission" date="2024-06" db="EMBL/GenBank/DDBJ databases">
        <title>A chromosome-level genome assembly of beet webworm, Loxostege sticticalis.</title>
        <authorList>
            <person name="Zhang Y."/>
        </authorList>
    </citation>
    <scope>NUCLEOTIDE SEQUENCE [LARGE SCALE GENOMIC DNA]</scope>
    <source>
        <strain evidence="2">AQ026</strain>
        <tissue evidence="2">Whole body</tissue>
    </source>
</reference>
<accession>A0ABR3HEI3</accession>
<proteinExistence type="predicted"/>
<feature type="compositionally biased region" description="Basic and acidic residues" evidence="1">
    <location>
        <begin position="657"/>
        <end position="670"/>
    </location>
</feature>
<feature type="compositionally biased region" description="Polar residues" evidence="1">
    <location>
        <begin position="66"/>
        <end position="76"/>
    </location>
</feature>
<sequence>MSTRSGKRIHGSIHEEIAKPDIDLVVKSERKTRSRRLKENCDEVILPKSKKRHNYVSYPTDDEQIDNTTKIQKNGQDVTKSSKVTLKEQDLNVSVKTVDEIDSGKVVRLTRRTKKVSENVPEDIPAVAIENVKSKKKNKKNKKKKSATEVVINENEGVVVVPKKSKRKRGKASDTVTEVPLEVITTTENLNKSSGSVDSFHSAAGSPINDIVNTEVEKPNRSLGKSPRRASKRFKADSFEDNDGESQTQDDTFDKNSKKIKLSNHEDKIVINNSLLKSSDDSIKNKDETFDKPDEHTEVLNATFEKESKRKRKSSVKNSTFDKNDQVMKEFNSTVENINTSNKLDKSFEGENKGRRKSLRSTYDKTDTPPKGREGVEELNSTYEKTNTSNEVNKTFEGDKSRRKSLRSTFDKTETPKEAKKLNSTFEKNNTPSKATSAVDENKVRRKSLRSAFDKIDTPSKKPSELNSTFEKAQTPTKLNNTLEGMNGRKMSLRLSMSADKQAEKESLNSTFESRKGSVNGVLNKSENSKLNSTFDKSKDSRKSTMNTTFEKSKDSAQSTLNTTFEKSKDSGQSTLNSTFDKETKHNSTYEKDEKQSESDAKSSLISSDSASNLTFDKSDISRISITSDDSRTENIVNTTPLLIESSMDESQILEPSPKDVSRSSDDTKLKTSTTPLKREGTFTKESPDIVSKTNTSLNKTPVKRMSLPSPGSTPFPFSKSSQKEKRMLNVTRSIEKSVRRSSLVEAAPRQTRVMFCSPVNNPVVVMQQKRKVIKSNLKGSNKSFIFDESVSEPVRPAPRKRSYTQNDADDARAKRKRLADEQLQAAARLSRPRTTSATVKLPEPSTPSKKPITPIKKNFTPSNAKSEAKVSRTKLPNFAALHQKQFSKMESLDECQVRKAKRARQLLTPTGLAIVEKSSPKGRATTIAESIKAAKDAPKKAEIEVSKKTDTEAPKKTVAEFPKKTVTEVPKKIDSDTPSKAKKSLTLDALRPGYTRFGFKMNLDVNPFSIPPKTDAKPKESKPNGLVTRQPSQPSLAGATSGRREVAKQIVMRERSFTSLSDKRQEKRTTIKGVRTNRRFELQMKLRNINA</sequence>
<organism evidence="2 3">
    <name type="scientific">Loxostege sticticalis</name>
    <name type="common">Beet webworm moth</name>
    <dbReference type="NCBI Taxonomy" id="481309"/>
    <lineage>
        <taxon>Eukaryota</taxon>
        <taxon>Metazoa</taxon>
        <taxon>Ecdysozoa</taxon>
        <taxon>Arthropoda</taxon>
        <taxon>Hexapoda</taxon>
        <taxon>Insecta</taxon>
        <taxon>Pterygota</taxon>
        <taxon>Neoptera</taxon>
        <taxon>Endopterygota</taxon>
        <taxon>Lepidoptera</taxon>
        <taxon>Glossata</taxon>
        <taxon>Ditrysia</taxon>
        <taxon>Pyraloidea</taxon>
        <taxon>Crambidae</taxon>
        <taxon>Pyraustinae</taxon>
        <taxon>Loxostege</taxon>
    </lineage>
</organism>
<feature type="compositionally biased region" description="Basic and acidic residues" evidence="1">
    <location>
        <begin position="343"/>
        <end position="353"/>
    </location>
</feature>
<evidence type="ECO:0000313" key="2">
    <source>
        <dbReference type="EMBL" id="KAL0868825.1"/>
    </source>
</evidence>
<feature type="compositionally biased region" description="Basic and acidic residues" evidence="1">
    <location>
        <begin position="580"/>
        <end position="601"/>
    </location>
</feature>
<feature type="compositionally biased region" description="Low complexity" evidence="1">
    <location>
        <begin position="847"/>
        <end position="858"/>
    </location>
</feature>
<dbReference type="EMBL" id="JBEUOH010000020">
    <property type="protein sequence ID" value="KAL0868825.1"/>
    <property type="molecule type" value="Genomic_DNA"/>
</dbReference>
<feature type="region of interest" description="Disordered" evidence="1">
    <location>
        <begin position="701"/>
        <end position="727"/>
    </location>
</feature>
<name>A0ABR3HEI3_LOXSC</name>
<feature type="compositionally biased region" description="Polar residues" evidence="1">
    <location>
        <begin position="465"/>
        <end position="484"/>
    </location>
</feature>
<protein>
    <submittedName>
        <fullName evidence="2">Uncharacterized protein</fullName>
    </submittedName>
</protein>
<feature type="region of interest" description="Disordered" evidence="1">
    <location>
        <begin position="790"/>
        <end position="871"/>
    </location>
</feature>
<gene>
    <name evidence="2" type="ORF">ABMA27_007186</name>
</gene>
<feature type="region of interest" description="Disordered" evidence="1">
    <location>
        <begin position="277"/>
        <end position="326"/>
    </location>
</feature>
<keyword evidence="3" id="KW-1185">Reference proteome</keyword>
<feature type="compositionally biased region" description="Polar residues" evidence="1">
    <location>
        <begin position="379"/>
        <end position="393"/>
    </location>
</feature>
<feature type="region of interest" description="Disordered" evidence="1">
    <location>
        <begin position="338"/>
        <end position="612"/>
    </location>
</feature>
<feature type="region of interest" description="Disordered" evidence="1">
    <location>
        <begin position="191"/>
        <end position="259"/>
    </location>
</feature>
<feature type="compositionally biased region" description="Polar residues" evidence="1">
    <location>
        <begin position="521"/>
        <end position="535"/>
    </location>
</feature>
<feature type="compositionally biased region" description="Polar residues" evidence="1">
    <location>
        <begin position="544"/>
        <end position="579"/>
    </location>
</feature>
<feature type="compositionally biased region" description="Low complexity" evidence="1">
    <location>
        <begin position="602"/>
        <end position="612"/>
    </location>
</feature>
<dbReference type="Proteomes" id="UP001549920">
    <property type="component" value="Unassembled WGS sequence"/>
</dbReference>